<keyword evidence="8" id="KW-1185">Reference proteome</keyword>
<comment type="caution">
    <text evidence="7">The sequence shown here is derived from an EMBL/GenBank/DDBJ whole genome shotgun (WGS) entry which is preliminary data.</text>
</comment>
<gene>
    <name evidence="7" type="ORF">CGZ93_14575</name>
</gene>
<name>A0A255GVH1_9ACTN</name>
<keyword evidence="3 6" id="KW-0812">Transmembrane</keyword>
<evidence type="ECO:0000256" key="4">
    <source>
        <dbReference type="ARBA" id="ARBA00022989"/>
    </source>
</evidence>
<keyword evidence="4 6" id="KW-1133">Transmembrane helix</keyword>
<feature type="transmembrane region" description="Helical" evidence="6">
    <location>
        <begin position="57"/>
        <end position="76"/>
    </location>
</feature>
<dbReference type="Pfam" id="PF07947">
    <property type="entry name" value="YhhN"/>
    <property type="match status" value="1"/>
</dbReference>
<evidence type="ECO:0000256" key="3">
    <source>
        <dbReference type="ARBA" id="ARBA00022692"/>
    </source>
</evidence>
<comment type="similarity">
    <text evidence="2">Belongs to the TMEM86 family.</text>
</comment>
<dbReference type="AlphaFoldDB" id="A0A255GVH1"/>
<evidence type="ECO:0000313" key="7">
    <source>
        <dbReference type="EMBL" id="OYO18643.1"/>
    </source>
</evidence>
<dbReference type="OrthoDB" id="4227931at2"/>
<dbReference type="PANTHER" id="PTHR31885">
    <property type="entry name" value="GH04784P"/>
    <property type="match status" value="1"/>
</dbReference>
<evidence type="ECO:0000256" key="2">
    <source>
        <dbReference type="ARBA" id="ARBA00007375"/>
    </source>
</evidence>
<sequence>MGSRPVSATAQVLLMPVLALTAWRLPRGRTRSWALAALTASWLGDTLPRFVPEAQKIPVLIGCFTVAQLCWIVALWPTTRRQHRRANLALALGVLPSAWLVSLCLPTAGALAPAVVVYALLLLTTVSRAASWGVLGVGGGVLFWISDSLIAVTTFVPRWRFGWSDLAIMPTYAIAQALLVAAVATRPRPSSTGSPGDSGNIG</sequence>
<evidence type="ECO:0000256" key="1">
    <source>
        <dbReference type="ARBA" id="ARBA00004141"/>
    </source>
</evidence>
<organism evidence="7 8">
    <name type="scientific">Enemella dayhoffiae</name>
    <dbReference type="NCBI Taxonomy" id="2016507"/>
    <lineage>
        <taxon>Bacteria</taxon>
        <taxon>Bacillati</taxon>
        <taxon>Actinomycetota</taxon>
        <taxon>Actinomycetes</taxon>
        <taxon>Propionibacteriales</taxon>
        <taxon>Propionibacteriaceae</taxon>
        <taxon>Enemella</taxon>
    </lineage>
</organism>
<keyword evidence="5 6" id="KW-0472">Membrane</keyword>
<evidence type="ECO:0000313" key="8">
    <source>
        <dbReference type="Proteomes" id="UP000216311"/>
    </source>
</evidence>
<evidence type="ECO:0000256" key="6">
    <source>
        <dbReference type="SAM" id="Phobius"/>
    </source>
</evidence>
<feature type="transmembrane region" description="Helical" evidence="6">
    <location>
        <begin position="163"/>
        <end position="184"/>
    </location>
</feature>
<dbReference type="PANTHER" id="PTHR31885:SF6">
    <property type="entry name" value="GH04784P"/>
    <property type="match status" value="1"/>
</dbReference>
<evidence type="ECO:0000256" key="5">
    <source>
        <dbReference type="ARBA" id="ARBA00023136"/>
    </source>
</evidence>
<dbReference type="Proteomes" id="UP000216311">
    <property type="component" value="Unassembled WGS sequence"/>
</dbReference>
<dbReference type="GO" id="GO:0016787">
    <property type="term" value="F:hydrolase activity"/>
    <property type="evidence" value="ECO:0007669"/>
    <property type="project" value="TreeGrafter"/>
</dbReference>
<comment type="subcellular location">
    <subcellularLocation>
        <location evidence="1">Membrane</location>
        <topology evidence="1">Multi-pass membrane protein</topology>
    </subcellularLocation>
</comment>
<protein>
    <submittedName>
        <fullName evidence="7">Lysoplasmalogenase</fullName>
    </submittedName>
</protein>
<dbReference type="GO" id="GO:0016020">
    <property type="term" value="C:membrane"/>
    <property type="evidence" value="ECO:0007669"/>
    <property type="project" value="UniProtKB-SubCell"/>
</dbReference>
<dbReference type="RefSeq" id="WP_094364876.1">
    <property type="nucleotide sequence ID" value="NZ_NMVQ01000043.1"/>
</dbReference>
<feature type="transmembrane region" description="Helical" evidence="6">
    <location>
        <begin position="133"/>
        <end position="156"/>
    </location>
</feature>
<dbReference type="EMBL" id="NMVQ01000043">
    <property type="protein sequence ID" value="OYO18643.1"/>
    <property type="molecule type" value="Genomic_DNA"/>
</dbReference>
<proteinExistence type="inferred from homology"/>
<reference evidence="7 8" key="1">
    <citation type="submission" date="2017-07" db="EMBL/GenBank/DDBJ databases">
        <title>Draft whole genome sequences of clinical Proprionibacteriaceae strains.</title>
        <authorList>
            <person name="Bernier A.-M."/>
            <person name="Bernard K."/>
            <person name="Domingo M.-C."/>
        </authorList>
    </citation>
    <scope>NUCLEOTIDE SEQUENCE [LARGE SCALE GENOMIC DNA]</scope>
    <source>
        <strain evidence="7 8">NML 130396</strain>
    </source>
</reference>
<accession>A0A255GVH1</accession>
<feature type="transmembrane region" description="Helical" evidence="6">
    <location>
        <begin position="88"/>
        <end position="121"/>
    </location>
</feature>
<dbReference type="InterPro" id="IPR012506">
    <property type="entry name" value="TMEM86B-like"/>
</dbReference>